<feature type="transmembrane region" description="Helical" evidence="5">
    <location>
        <begin position="43"/>
        <end position="64"/>
    </location>
</feature>
<dbReference type="InterPro" id="IPR017528">
    <property type="entry name" value="CHP03097O-antigen_lig-rel"/>
</dbReference>
<accession>A0A512NIZ5</accession>
<evidence type="ECO:0000256" key="5">
    <source>
        <dbReference type="SAM" id="Phobius"/>
    </source>
</evidence>
<dbReference type="Proteomes" id="UP000321058">
    <property type="component" value="Unassembled WGS sequence"/>
</dbReference>
<keyword evidence="9" id="KW-1185">Reference proteome</keyword>
<feature type="transmembrane region" description="Helical" evidence="5">
    <location>
        <begin position="71"/>
        <end position="93"/>
    </location>
</feature>
<evidence type="ECO:0000256" key="1">
    <source>
        <dbReference type="ARBA" id="ARBA00004141"/>
    </source>
</evidence>
<evidence type="ECO:0000259" key="6">
    <source>
        <dbReference type="Pfam" id="PF04932"/>
    </source>
</evidence>
<comment type="caution">
    <text evidence="8">The sequence shown here is derived from an EMBL/GenBank/DDBJ whole genome shotgun (WGS) entry which is preliminary data.</text>
</comment>
<feature type="domain" description="DUF5935" evidence="7">
    <location>
        <begin position="1"/>
        <end position="193"/>
    </location>
</feature>
<evidence type="ECO:0000313" key="9">
    <source>
        <dbReference type="Proteomes" id="UP000321058"/>
    </source>
</evidence>
<dbReference type="Pfam" id="PF19358">
    <property type="entry name" value="DUF5935"/>
    <property type="match status" value="1"/>
</dbReference>
<feature type="transmembrane region" description="Helical" evidence="5">
    <location>
        <begin position="128"/>
        <end position="146"/>
    </location>
</feature>
<evidence type="ECO:0000256" key="4">
    <source>
        <dbReference type="ARBA" id="ARBA00023136"/>
    </source>
</evidence>
<sequence>MQALFIFGCWASLITLGCVAPFVMALAYVWVDLFRPHDVAPALGQLLPFSATTAMLTIGAYLVLDRRDPPRLGLLTALLVLWAGWITLTTTWAMFPASAWWKWDWAFKTILFTALLPFIFRSRIQMEAALLVILCCIASNVVPFAIKSVFGGGGYGRPFGLIEINGGWGGEGSTLGTYAFACLPLVAYLQRHSLLAPSRSWLRWVYLAAPGIAAIGAFGTFARSALIACLVWAALAWWQSRRKLMVAVMMVAATAAVVPLMGDAWLARISTAFEPRQEESANTRLLVWAWTIDLADRHPAGAGFNAYLGNRIEMRNADGQEIVQEGRAFHSIYFEVLGEHGWIGLAIFFAIFAVFFLDMRRIRRKVRDRPDLEWLGDLARALSHGVLIFMAGAAFVGIAFYPLQYYLFALAVSASAALHRAAAAPAPAPAESGVAPALPMAPPQAAASAPHLAAWRVRARRPS</sequence>
<evidence type="ECO:0000256" key="3">
    <source>
        <dbReference type="ARBA" id="ARBA00022989"/>
    </source>
</evidence>
<dbReference type="PANTHER" id="PTHR37422:SF13">
    <property type="entry name" value="LIPOPOLYSACCHARIDE BIOSYNTHESIS PROTEIN PA4999-RELATED"/>
    <property type="match status" value="1"/>
</dbReference>
<feature type="transmembrane region" description="Helical" evidence="5">
    <location>
        <begin position="244"/>
        <end position="262"/>
    </location>
</feature>
<feature type="transmembrane region" description="Helical" evidence="5">
    <location>
        <begin position="340"/>
        <end position="357"/>
    </location>
</feature>
<dbReference type="OrthoDB" id="9772644at2"/>
<dbReference type="Pfam" id="PF04932">
    <property type="entry name" value="Wzy_C"/>
    <property type="match status" value="1"/>
</dbReference>
<keyword evidence="3 5" id="KW-1133">Transmembrane helix</keyword>
<feature type="transmembrane region" description="Helical" evidence="5">
    <location>
        <begin position="204"/>
        <end position="237"/>
    </location>
</feature>
<dbReference type="RefSeq" id="WP_147154299.1">
    <property type="nucleotide sequence ID" value="NZ_BKAJ01000113.1"/>
</dbReference>
<keyword evidence="2 5" id="KW-0812">Transmembrane</keyword>
<dbReference type="EMBL" id="BKAJ01000113">
    <property type="protein sequence ID" value="GEP58920.1"/>
    <property type="molecule type" value="Genomic_DNA"/>
</dbReference>
<feature type="transmembrane region" description="Helical" evidence="5">
    <location>
        <begin position="105"/>
        <end position="121"/>
    </location>
</feature>
<keyword evidence="4 5" id="KW-0472">Membrane</keyword>
<proteinExistence type="predicted"/>
<dbReference type="GO" id="GO:0016020">
    <property type="term" value="C:membrane"/>
    <property type="evidence" value="ECO:0007669"/>
    <property type="project" value="UniProtKB-SubCell"/>
</dbReference>
<comment type="subcellular location">
    <subcellularLocation>
        <location evidence="1">Membrane</location>
        <topology evidence="1">Multi-pass membrane protein</topology>
    </subcellularLocation>
</comment>
<reference evidence="8 9" key="1">
    <citation type="submission" date="2019-07" db="EMBL/GenBank/DDBJ databases">
        <title>Whole genome shotgun sequence of Reyranella soli NBRC 108950.</title>
        <authorList>
            <person name="Hosoyama A."/>
            <person name="Uohara A."/>
            <person name="Ohji S."/>
            <person name="Ichikawa N."/>
        </authorList>
    </citation>
    <scope>NUCLEOTIDE SEQUENCE [LARGE SCALE GENOMIC DNA]</scope>
    <source>
        <strain evidence="8 9">NBRC 108950</strain>
    </source>
</reference>
<name>A0A512NIZ5_9HYPH</name>
<evidence type="ECO:0000259" key="7">
    <source>
        <dbReference type="Pfam" id="PF19358"/>
    </source>
</evidence>
<dbReference type="InterPro" id="IPR051533">
    <property type="entry name" value="WaaL-like"/>
</dbReference>
<feature type="domain" description="O-antigen ligase-related" evidence="6">
    <location>
        <begin position="212"/>
        <end position="349"/>
    </location>
</feature>
<evidence type="ECO:0000256" key="2">
    <source>
        <dbReference type="ARBA" id="ARBA00022692"/>
    </source>
</evidence>
<dbReference type="NCBIfam" id="TIGR03097">
    <property type="entry name" value="PEP_O_lig_1"/>
    <property type="match status" value="1"/>
</dbReference>
<evidence type="ECO:0000313" key="8">
    <source>
        <dbReference type="EMBL" id="GEP58920.1"/>
    </source>
</evidence>
<dbReference type="InterPro" id="IPR007016">
    <property type="entry name" value="O-antigen_ligase-rel_domated"/>
</dbReference>
<dbReference type="AlphaFoldDB" id="A0A512NIZ5"/>
<feature type="transmembrane region" description="Helical" evidence="5">
    <location>
        <begin position="378"/>
        <end position="399"/>
    </location>
</feature>
<feature type="transmembrane region" description="Helical" evidence="5">
    <location>
        <begin position="7"/>
        <end position="31"/>
    </location>
</feature>
<organism evidence="8 9">
    <name type="scientific">Reyranella soli</name>
    <dbReference type="NCBI Taxonomy" id="1230389"/>
    <lineage>
        <taxon>Bacteria</taxon>
        <taxon>Pseudomonadati</taxon>
        <taxon>Pseudomonadota</taxon>
        <taxon>Alphaproteobacteria</taxon>
        <taxon>Hyphomicrobiales</taxon>
        <taxon>Reyranellaceae</taxon>
        <taxon>Reyranella</taxon>
    </lineage>
</organism>
<gene>
    <name evidence="8" type="ORF">RSO01_60860</name>
</gene>
<protein>
    <submittedName>
        <fullName evidence="8">O-antigen polymerase</fullName>
    </submittedName>
</protein>
<dbReference type="InterPro" id="IPR045979">
    <property type="entry name" value="DUF5935"/>
</dbReference>
<dbReference type="PANTHER" id="PTHR37422">
    <property type="entry name" value="TEICHURONIC ACID BIOSYNTHESIS PROTEIN TUAE"/>
    <property type="match status" value="1"/>
</dbReference>